<name>A0A7S4GBV1_9EUGL</name>
<accession>A0A7S4GBV1</accession>
<organism evidence="1">
    <name type="scientific">Eutreptiella gymnastica</name>
    <dbReference type="NCBI Taxonomy" id="73025"/>
    <lineage>
        <taxon>Eukaryota</taxon>
        <taxon>Discoba</taxon>
        <taxon>Euglenozoa</taxon>
        <taxon>Euglenida</taxon>
        <taxon>Spirocuta</taxon>
        <taxon>Euglenophyceae</taxon>
        <taxon>Eutreptiales</taxon>
        <taxon>Eutreptiaceae</taxon>
        <taxon>Eutreptiella</taxon>
    </lineage>
</organism>
<protein>
    <submittedName>
        <fullName evidence="1">Uncharacterized protein</fullName>
    </submittedName>
</protein>
<dbReference type="EMBL" id="HBJA01124964">
    <property type="protein sequence ID" value="CAE0831715.1"/>
    <property type="molecule type" value="Transcribed_RNA"/>
</dbReference>
<sequence>MGQHWARAWGLAGFQTIETAKTIGLGKHCTQSPRPTARRQQPAPTVAIAVVRRRALRGSTLRLWQRSGKEFNAVCAHSSGLEQHLAVQYSATHSPPHGTTL</sequence>
<proteinExistence type="predicted"/>
<gene>
    <name evidence="1" type="ORF">EGYM00163_LOCUS42997</name>
</gene>
<reference evidence="1" key="1">
    <citation type="submission" date="2021-01" db="EMBL/GenBank/DDBJ databases">
        <authorList>
            <person name="Corre E."/>
            <person name="Pelletier E."/>
            <person name="Niang G."/>
            <person name="Scheremetjew M."/>
            <person name="Finn R."/>
            <person name="Kale V."/>
            <person name="Holt S."/>
            <person name="Cochrane G."/>
            <person name="Meng A."/>
            <person name="Brown T."/>
            <person name="Cohen L."/>
        </authorList>
    </citation>
    <scope>NUCLEOTIDE SEQUENCE</scope>
    <source>
        <strain evidence="1">CCMP1594</strain>
    </source>
</reference>
<evidence type="ECO:0000313" key="1">
    <source>
        <dbReference type="EMBL" id="CAE0831715.1"/>
    </source>
</evidence>
<dbReference type="AlphaFoldDB" id="A0A7S4GBV1"/>